<dbReference type="Proteomes" id="UP001605036">
    <property type="component" value="Unassembled WGS sequence"/>
</dbReference>
<proteinExistence type="predicted"/>
<evidence type="ECO:0000313" key="2">
    <source>
        <dbReference type="Proteomes" id="UP001605036"/>
    </source>
</evidence>
<protein>
    <submittedName>
        <fullName evidence="1">Uncharacterized protein</fullName>
    </submittedName>
</protein>
<keyword evidence="2" id="KW-1185">Reference proteome</keyword>
<organism evidence="1 2">
    <name type="scientific">Riccia fluitans</name>
    <dbReference type="NCBI Taxonomy" id="41844"/>
    <lineage>
        <taxon>Eukaryota</taxon>
        <taxon>Viridiplantae</taxon>
        <taxon>Streptophyta</taxon>
        <taxon>Embryophyta</taxon>
        <taxon>Marchantiophyta</taxon>
        <taxon>Marchantiopsida</taxon>
        <taxon>Marchantiidae</taxon>
        <taxon>Marchantiales</taxon>
        <taxon>Ricciaceae</taxon>
        <taxon>Riccia</taxon>
    </lineage>
</organism>
<dbReference type="AlphaFoldDB" id="A0ABD1XVE0"/>
<sequence>MRSRARLSRPVAAYGPKIRVFEASEARISQRGAWTACLLNEEFESKLSASASVQFRDWGFDSHSAVHCFATSPVPPDEVSTPMRLRNSKPISTPSPLIPPEHQPQSSDILLLSSLSLSSSYALSLRLIHESTDWFMSLWSHYCQQFLKRKKLIIRRLLCHKIILDTIFCLAAEFDPAGIWRLSF</sequence>
<reference evidence="1 2" key="1">
    <citation type="submission" date="2024-09" db="EMBL/GenBank/DDBJ databases">
        <title>Chromosome-scale assembly of Riccia fluitans.</title>
        <authorList>
            <person name="Paukszto L."/>
            <person name="Sawicki J."/>
            <person name="Karawczyk K."/>
            <person name="Piernik-Szablinska J."/>
            <person name="Szczecinska M."/>
            <person name="Mazdziarz M."/>
        </authorList>
    </citation>
    <scope>NUCLEOTIDE SEQUENCE [LARGE SCALE GENOMIC DNA]</scope>
    <source>
        <strain evidence="1">Rf_01</strain>
        <tissue evidence="1">Aerial parts of the thallus</tissue>
    </source>
</reference>
<name>A0ABD1XVE0_9MARC</name>
<dbReference type="EMBL" id="JBHFFA010000007">
    <property type="protein sequence ID" value="KAL2612618.1"/>
    <property type="molecule type" value="Genomic_DNA"/>
</dbReference>
<comment type="caution">
    <text evidence="1">The sequence shown here is derived from an EMBL/GenBank/DDBJ whole genome shotgun (WGS) entry which is preliminary data.</text>
</comment>
<gene>
    <name evidence="1" type="ORF">R1flu_024310</name>
</gene>
<evidence type="ECO:0000313" key="1">
    <source>
        <dbReference type="EMBL" id="KAL2612618.1"/>
    </source>
</evidence>
<accession>A0ABD1XVE0</accession>